<dbReference type="Proteomes" id="UP000831796">
    <property type="component" value="Chromosome"/>
</dbReference>
<dbReference type="Gene3D" id="2.130.10.10">
    <property type="entry name" value="YVTN repeat-like/Quinoprotein amine dehydrogenase"/>
    <property type="match status" value="2"/>
</dbReference>
<keyword evidence="1" id="KW-0732">Signal</keyword>
<feature type="chain" id="PRO_5035792226" description="Two component regulator propeller" evidence="1">
    <location>
        <begin position="20"/>
        <end position="473"/>
    </location>
</feature>
<evidence type="ECO:0000256" key="1">
    <source>
        <dbReference type="SAM" id="SignalP"/>
    </source>
</evidence>
<dbReference type="AlphaFoldDB" id="A0A8T9Q3B7"/>
<gene>
    <name evidence="2" type="ORF">MUN79_23430</name>
</gene>
<feature type="signal peptide" evidence="1">
    <location>
        <begin position="1"/>
        <end position="19"/>
    </location>
</feature>
<dbReference type="RefSeq" id="WP_244674942.1">
    <property type="nucleotide sequence ID" value="NZ_CP095046.1"/>
</dbReference>
<dbReference type="InterPro" id="IPR015943">
    <property type="entry name" value="WD40/YVTN_repeat-like_dom_sf"/>
</dbReference>
<evidence type="ECO:0000313" key="2">
    <source>
        <dbReference type="EMBL" id="UOQ71535.1"/>
    </source>
</evidence>
<accession>A0A8T9Q3B7</accession>
<keyword evidence="3" id="KW-1185">Reference proteome</keyword>
<dbReference type="Pfam" id="PF07494">
    <property type="entry name" value="Reg_prop"/>
    <property type="match status" value="1"/>
</dbReference>
<proteinExistence type="predicted"/>
<name>A0A8T9Q3B7_9BACT</name>
<evidence type="ECO:0008006" key="4">
    <source>
        <dbReference type="Google" id="ProtNLM"/>
    </source>
</evidence>
<dbReference type="SUPFAM" id="SSF63829">
    <property type="entry name" value="Calcium-dependent phosphotriesterase"/>
    <property type="match status" value="2"/>
</dbReference>
<organism evidence="2 3">
    <name type="scientific">Hymenobacter cellulosilyticus</name>
    <dbReference type="NCBI Taxonomy" id="2932248"/>
    <lineage>
        <taxon>Bacteria</taxon>
        <taxon>Pseudomonadati</taxon>
        <taxon>Bacteroidota</taxon>
        <taxon>Cytophagia</taxon>
        <taxon>Cytophagales</taxon>
        <taxon>Hymenobacteraceae</taxon>
        <taxon>Hymenobacter</taxon>
    </lineage>
</organism>
<evidence type="ECO:0000313" key="3">
    <source>
        <dbReference type="Proteomes" id="UP000831796"/>
    </source>
</evidence>
<protein>
    <recommendedName>
        <fullName evidence="4">Two component regulator propeller</fullName>
    </recommendedName>
</protein>
<sequence length="473" mass="49945">MKTHFILLVGLLTGTAATAQWQILNVNNSPLHSNVVREVAFDSDGSQWIATQHAVQHRRGSTWTTFTAANGLPSSNVVCLAARNGIVWVGTDKGLSRFDGTTWTHFSDPTKLPVGLFGPNDLTITELVVSQTGTVWLAGSRGLARFDGTSWTKFNSSNSGLKEDAVTSLALDETANMLWIGTNCNSTNSGVYGLHTLNFSFRYNNLAGYNCVHGVAVNDLGAVVVGTCNTSTLLTLDNGWVSPPTPSSCVALGGLAPDPGNPARVWVATESFGTAGTAPKGLLVYDTNRHAVVQQFNTTNSALPSSLLSSVALQQTNGRLQVWVGTADQGLAVYETVVTAQRVPKSELALALVPNPASATVEIRSDLSAYALAVYDSAGRLLHQQTAPSSGPVQLLVQAWPRGCTTCASLLGRKCALPSSARNKHHPATRAYHSYDCPVSGPVSYRAGYGTPVAMSGLGPDTFQAGAADKIRF</sequence>
<dbReference type="InterPro" id="IPR011110">
    <property type="entry name" value="Reg_prop"/>
</dbReference>
<dbReference type="EMBL" id="CP095046">
    <property type="protein sequence ID" value="UOQ71535.1"/>
    <property type="molecule type" value="Genomic_DNA"/>
</dbReference>
<reference evidence="2" key="1">
    <citation type="submission" date="2022-04" db="EMBL/GenBank/DDBJ databases">
        <title>Hymenobacter sp. isolated from the air.</title>
        <authorList>
            <person name="Won M."/>
            <person name="Lee C.-M."/>
            <person name="Woen H.-Y."/>
            <person name="Kwon S.-W."/>
        </authorList>
    </citation>
    <scope>NUCLEOTIDE SEQUENCE</scope>
    <source>
        <strain evidence="2">5116S-3</strain>
    </source>
</reference>
<dbReference type="KEGG" id="hcu:MUN79_23430"/>